<accession>A0A4T0LNN3</accession>
<proteinExistence type="predicted"/>
<organism evidence="5 9">
    <name type="scientific">Wallemia mellicola</name>
    <dbReference type="NCBI Taxonomy" id="1708541"/>
    <lineage>
        <taxon>Eukaryota</taxon>
        <taxon>Fungi</taxon>
        <taxon>Dikarya</taxon>
        <taxon>Basidiomycota</taxon>
        <taxon>Wallemiomycotina</taxon>
        <taxon>Wallemiomycetes</taxon>
        <taxon>Wallemiales</taxon>
        <taxon>Wallemiaceae</taxon>
        <taxon>Wallemia</taxon>
    </lineage>
</organism>
<evidence type="ECO:0000313" key="2">
    <source>
        <dbReference type="EMBL" id="TIB95671.1"/>
    </source>
</evidence>
<dbReference type="EMBL" id="SPRV01000056">
    <property type="protein sequence ID" value="TIC59828.1"/>
    <property type="molecule type" value="Genomic_DNA"/>
</dbReference>
<name>A0A4T0LNN3_9BASI</name>
<dbReference type="Proteomes" id="UP000310708">
    <property type="component" value="Unassembled WGS sequence"/>
</dbReference>
<protein>
    <submittedName>
        <fullName evidence="5">Uncharacterized protein</fullName>
    </submittedName>
</protein>
<dbReference type="EMBL" id="SPRH01000085">
    <property type="protein sequence ID" value="TIB95671.1"/>
    <property type="molecule type" value="Genomic_DNA"/>
</dbReference>
<dbReference type="Proteomes" id="UP000305362">
    <property type="component" value="Unassembled WGS sequence"/>
</dbReference>
<evidence type="ECO:0000313" key="5">
    <source>
        <dbReference type="EMBL" id="TIC62612.1"/>
    </source>
</evidence>
<feature type="compositionally biased region" description="Polar residues" evidence="1">
    <location>
        <begin position="89"/>
        <end position="116"/>
    </location>
</feature>
<evidence type="ECO:0000313" key="4">
    <source>
        <dbReference type="EMBL" id="TIC60622.1"/>
    </source>
</evidence>
<evidence type="ECO:0000313" key="3">
    <source>
        <dbReference type="EMBL" id="TIC59828.1"/>
    </source>
</evidence>
<evidence type="ECO:0000313" key="7">
    <source>
        <dbReference type="Proteomes" id="UP000307169"/>
    </source>
</evidence>
<feature type="region of interest" description="Disordered" evidence="1">
    <location>
        <begin position="74"/>
        <end position="135"/>
    </location>
</feature>
<dbReference type="OrthoDB" id="10382805at2759"/>
<dbReference type="AlphaFoldDB" id="A0A4T0LNN3"/>
<dbReference type="Proteomes" id="UP000309601">
    <property type="component" value="Unassembled WGS sequence"/>
</dbReference>
<evidence type="ECO:0000313" key="8">
    <source>
        <dbReference type="Proteomes" id="UP000309601"/>
    </source>
</evidence>
<evidence type="ECO:0000313" key="9">
    <source>
        <dbReference type="Proteomes" id="UP000310708"/>
    </source>
</evidence>
<dbReference type="EMBL" id="SPRX01000065">
    <property type="protein sequence ID" value="TIC62612.1"/>
    <property type="molecule type" value="Genomic_DNA"/>
</dbReference>
<evidence type="ECO:0000313" key="6">
    <source>
        <dbReference type="Proteomes" id="UP000305362"/>
    </source>
</evidence>
<dbReference type="EMBL" id="SPRW01000080">
    <property type="protein sequence ID" value="TIC60622.1"/>
    <property type="molecule type" value="Genomic_DNA"/>
</dbReference>
<gene>
    <name evidence="5" type="ORF">E3Q01_03851</name>
    <name evidence="4" type="ORF">E3Q02_04230</name>
    <name evidence="3" type="ORF">E3Q03_03708</name>
    <name evidence="2" type="ORF">E3Q17_04207</name>
</gene>
<comment type="caution">
    <text evidence="5">The sequence shown here is derived from an EMBL/GenBank/DDBJ whole genome shotgun (WGS) entry which is preliminary data.</text>
</comment>
<dbReference type="Proteomes" id="UP000307169">
    <property type="component" value="Unassembled WGS sequence"/>
</dbReference>
<evidence type="ECO:0000256" key="1">
    <source>
        <dbReference type="SAM" id="MobiDB-lite"/>
    </source>
</evidence>
<sequence>MTETTAKDLLRRFTKWFNIRSVDYRRVCAYGKVGEYNNMKESYTLTPPSSIITGTGQWSIHGSASPAYTVVTSSSSSYTTPIPYKRSSTDNNGRRTNLLTFSGQQSLHQRSSNSMSEDVKPPFLRSISSPNQQELDKCRSIAENTLSINL</sequence>
<reference evidence="6 7" key="1">
    <citation type="submission" date="2019-03" db="EMBL/GenBank/DDBJ databases">
        <title>Sequencing 25 genomes of Wallemia mellicola.</title>
        <authorList>
            <person name="Gostincar C."/>
        </authorList>
    </citation>
    <scope>NUCLEOTIDE SEQUENCE [LARGE SCALE GENOMIC DNA]</scope>
    <source>
        <strain evidence="2 7">EXF-1262</strain>
        <strain evidence="4 8">EXF-1274</strain>
        <strain evidence="3 6">EXF-1277</strain>
        <strain evidence="5 9">EXF-757</strain>
    </source>
</reference>